<accession>A0A1F4TK78</accession>
<gene>
    <name evidence="1" type="ORF">A2462_08625</name>
</gene>
<organism evidence="1 2">
    <name type="scientific">candidate division WOR-1 bacterium RIFOXYC2_FULL_41_25</name>
    <dbReference type="NCBI Taxonomy" id="1802586"/>
    <lineage>
        <taxon>Bacteria</taxon>
        <taxon>Bacillati</taxon>
        <taxon>Saganbacteria</taxon>
    </lineage>
</organism>
<reference evidence="1 2" key="1">
    <citation type="journal article" date="2016" name="Nat. Commun.">
        <title>Thousands of microbial genomes shed light on interconnected biogeochemical processes in an aquifer system.</title>
        <authorList>
            <person name="Anantharaman K."/>
            <person name="Brown C.T."/>
            <person name="Hug L.A."/>
            <person name="Sharon I."/>
            <person name="Castelle C.J."/>
            <person name="Probst A.J."/>
            <person name="Thomas B.C."/>
            <person name="Singh A."/>
            <person name="Wilkins M.J."/>
            <person name="Karaoz U."/>
            <person name="Brodie E.L."/>
            <person name="Williams K.H."/>
            <person name="Hubbard S.S."/>
            <person name="Banfield J.F."/>
        </authorList>
    </citation>
    <scope>NUCLEOTIDE SEQUENCE [LARGE SCALE GENOMIC DNA]</scope>
</reference>
<protein>
    <submittedName>
        <fullName evidence="1">Uncharacterized protein</fullName>
    </submittedName>
</protein>
<dbReference type="Proteomes" id="UP000177309">
    <property type="component" value="Unassembled WGS sequence"/>
</dbReference>
<evidence type="ECO:0000313" key="2">
    <source>
        <dbReference type="Proteomes" id="UP000177309"/>
    </source>
</evidence>
<evidence type="ECO:0000313" key="1">
    <source>
        <dbReference type="EMBL" id="OGC33094.1"/>
    </source>
</evidence>
<comment type="caution">
    <text evidence="1">The sequence shown here is derived from an EMBL/GenBank/DDBJ whole genome shotgun (WGS) entry which is preliminary data.</text>
</comment>
<dbReference type="AlphaFoldDB" id="A0A1F4TK78"/>
<name>A0A1F4TK78_UNCSA</name>
<proteinExistence type="predicted"/>
<dbReference type="EMBL" id="MEUI01000040">
    <property type="protein sequence ID" value="OGC33094.1"/>
    <property type="molecule type" value="Genomic_DNA"/>
</dbReference>
<sequence length="113" mass="13098">MTKISNYIERFETIDENFVGTIAFRSEEIALPNESKMALGIDGSHWVLVYQKEPKATFQVFECDWHAKKILVDKKAGGEKELILFKKLVKYFLRNATVEDLITIFPSNEEQKP</sequence>